<sequence>MKDLIMKDKSLTYEKVAGNINNGDSNERNISETSFSQRMGKVKKEITKTPLLCSCRLTVCLISFLGFINLFAQRVNLSVAMVCMVNRTALMELRTDEFNESLSDDSSLERRTCNTYENNTATKLANVNSKDGEFAWPNEVQGLLLGSFFWGYIATQILGGWLSERFGGKRVYGLCILVCSIVTLLM</sequence>
<gene>
    <name evidence="7" type="primary">ORF61792</name>
</gene>
<name>A0A0B6ZF22_9EUPU</name>
<organism evidence="7">
    <name type="scientific">Arion vulgaris</name>
    <dbReference type="NCBI Taxonomy" id="1028688"/>
    <lineage>
        <taxon>Eukaryota</taxon>
        <taxon>Metazoa</taxon>
        <taxon>Spiralia</taxon>
        <taxon>Lophotrochozoa</taxon>
        <taxon>Mollusca</taxon>
        <taxon>Gastropoda</taxon>
        <taxon>Heterobranchia</taxon>
        <taxon>Euthyneura</taxon>
        <taxon>Panpulmonata</taxon>
        <taxon>Eupulmonata</taxon>
        <taxon>Stylommatophora</taxon>
        <taxon>Helicina</taxon>
        <taxon>Arionoidea</taxon>
        <taxon>Arionidae</taxon>
        <taxon>Arion</taxon>
    </lineage>
</organism>
<evidence type="ECO:0000256" key="1">
    <source>
        <dbReference type="ARBA" id="ARBA00004141"/>
    </source>
</evidence>
<dbReference type="InterPro" id="IPR050382">
    <property type="entry name" value="MFS_Na/Anion_cotransporter"/>
</dbReference>
<feature type="non-terminal residue" evidence="7">
    <location>
        <position position="186"/>
    </location>
</feature>
<evidence type="ECO:0000313" key="7">
    <source>
        <dbReference type="EMBL" id="CEK67219.1"/>
    </source>
</evidence>
<feature type="transmembrane region" description="Helical" evidence="5">
    <location>
        <begin position="51"/>
        <end position="72"/>
    </location>
</feature>
<dbReference type="InterPro" id="IPR020846">
    <property type="entry name" value="MFS_dom"/>
</dbReference>
<evidence type="ECO:0000256" key="2">
    <source>
        <dbReference type="ARBA" id="ARBA00022692"/>
    </source>
</evidence>
<dbReference type="AlphaFoldDB" id="A0A0B6ZF22"/>
<dbReference type="Gene3D" id="1.20.1250.20">
    <property type="entry name" value="MFS general substrate transporter like domains"/>
    <property type="match status" value="1"/>
</dbReference>
<evidence type="ECO:0000256" key="3">
    <source>
        <dbReference type="ARBA" id="ARBA00022989"/>
    </source>
</evidence>
<dbReference type="EMBL" id="HACG01020354">
    <property type="protein sequence ID" value="CEK67219.1"/>
    <property type="molecule type" value="Transcribed_RNA"/>
</dbReference>
<dbReference type="SUPFAM" id="SSF103473">
    <property type="entry name" value="MFS general substrate transporter"/>
    <property type="match status" value="1"/>
</dbReference>
<dbReference type="InterPro" id="IPR036259">
    <property type="entry name" value="MFS_trans_sf"/>
</dbReference>
<comment type="subcellular location">
    <subcellularLocation>
        <location evidence="1">Membrane</location>
        <topology evidence="1">Multi-pass membrane protein</topology>
    </subcellularLocation>
</comment>
<proteinExistence type="predicted"/>
<feature type="transmembrane region" description="Helical" evidence="5">
    <location>
        <begin position="143"/>
        <end position="162"/>
    </location>
</feature>
<reference evidence="7" key="1">
    <citation type="submission" date="2014-12" db="EMBL/GenBank/DDBJ databases">
        <title>Insight into the proteome of Arion vulgaris.</title>
        <authorList>
            <person name="Aradska J."/>
            <person name="Bulat T."/>
            <person name="Smidak R."/>
            <person name="Sarate P."/>
            <person name="Gangsoo J."/>
            <person name="Sialana F."/>
            <person name="Bilban M."/>
            <person name="Lubec G."/>
        </authorList>
    </citation>
    <scope>NUCLEOTIDE SEQUENCE</scope>
    <source>
        <tissue evidence="7">Skin</tissue>
    </source>
</reference>
<feature type="domain" description="Major facilitator superfamily (MFS) profile" evidence="6">
    <location>
        <begin position="62"/>
        <end position="186"/>
    </location>
</feature>
<dbReference type="GO" id="GO:0022857">
    <property type="term" value="F:transmembrane transporter activity"/>
    <property type="evidence" value="ECO:0007669"/>
    <property type="project" value="InterPro"/>
</dbReference>
<dbReference type="PROSITE" id="PS50850">
    <property type="entry name" value="MFS"/>
    <property type="match status" value="1"/>
</dbReference>
<keyword evidence="3 5" id="KW-1133">Transmembrane helix</keyword>
<evidence type="ECO:0000256" key="5">
    <source>
        <dbReference type="SAM" id="Phobius"/>
    </source>
</evidence>
<dbReference type="PANTHER" id="PTHR11662">
    <property type="entry name" value="SOLUTE CARRIER FAMILY 17"/>
    <property type="match status" value="1"/>
</dbReference>
<dbReference type="GO" id="GO:0006820">
    <property type="term" value="P:monoatomic anion transport"/>
    <property type="evidence" value="ECO:0007669"/>
    <property type="project" value="TreeGrafter"/>
</dbReference>
<evidence type="ECO:0000259" key="6">
    <source>
        <dbReference type="PROSITE" id="PS50850"/>
    </source>
</evidence>
<protein>
    <recommendedName>
        <fullName evidence="6">Major facilitator superfamily (MFS) profile domain-containing protein</fullName>
    </recommendedName>
</protein>
<keyword evidence="2 5" id="KW-0812">Transmembrane</keyword>
<dbReference type="PANTHER" id="PTHR11662:SF399">
    <property type="entry name" value="FI19708P1-RELATED"/>
    <property type="match status" value="1"/>
</dbReference>
<dbReference type="Pfam" id="PF07690">
    <property type="entry name" value="MFS_1"/>
    <property type="match status" value="1"/>
</dbReference>
<accession>A0A0B6ZF22</accession>
<keyword evidence="4 5" id="KW-0472">Membrane</keyword>
<evidence type="ECO:0000256" key="4">
    <source>
        <dbReference type="ARBA" id="ARBA00023136"/>
    </source>
</evidence>
<dbReference type="GO" id="GO:0016020">
    <property type="term" value="C:membrane"/>
    <property type="evidence" value="ECO:0007669"/>
    <property type="project" value="UniProtKB-SubCell"/>
</dbReference>
<dbReference type="InterPro" id="IPR011701">
    <property type="entry name" value="MFS"/>
</dbReference>